<protein>
    <submittedName>
        <fullName evidence="2">Uncharacterized protein</fullName>
    </submittedName>
</protein>
<evidence type="ECO:0000313" key="2">
    <source>
        <dbReference type="EMBL" id="USQ98156.1"/>
    </source>
</evidence>
<evidence type="ECO:0000256" key="1">
    <source>
        <dbReference type="SAM" id="Phobius"/>
    </source>
</evidence>
<proteinExistence type="predicted"/>
<keyword evidence="1" id="KW-0472">Membrane</keyword>
<feature type="transmembrane region" description="Helical" evidence="1">
    <location>
        <begin position="46"/>
        <end position="67"/>
    </location>
</feature>
<keyword evidence="1" id="KW-1133">Transmembrane helix</keyword>
<keyword evidence="3" id="KW-1185">Reference proteome</keyword>
<keyword evidence="1" id="KW-0812">Transmembrane</keyword>
<dbReference type="Proteomes" id="UP001057520">
    <property type="component" value="Chromosome"/>
</dbReference>
<feature type="transmembrane region" description="Helical" evidence="1">
    <location>
        <begin position="7"/>
        <end position="26"/>
    </location>
</feature>
<dbReference type="EMBL" id="CP096040">
    <property type="protein sequence ID" value="USQ98156.1"/>
    <property type="molecule type" value="Genomic_DNA"/>
</dbReference>
<evidence type="ECO:0000313" key="3">
    <source>
        <dbReference type="Proteomes" id="UP001057520"/>
    </source>
</evidence>
<reference evidence="2 3" key="1">
    <citation type="submission" date="2022-04" db="EMBL/GenBank/DDBJ databases">
        <title>Genome sequence of soybean root-associated Caulobacter segnis RL271.</title>
        <authorList>
            <person name="Longley R."/>
            <person name="Bonito G."/>
            <person name="Trigodet F."/>
            <person name="Crosson S."/>
            <person name="Fiebig A."/>
        </authorList>
    </citation>
    <scope>NUCLEOTIDE SEQUENCE [LARGE SCALE GENOMIC DNA]</scope>
    <source>
        <strain evidence="2 3">RL271</strain>
    </source>
</reference>
<gene>
    <name evidence="2" type="ORF">MZV50_11705</name>
</gene>
<organism evidence="2 3">
    <name type="scientific">Caulobacter segnis</name>
    <dbReference type="NCBI Taxonomy" id="88688"/>
    <lineage>
        <taxon>Bacteria</taxon>
        <taxon>Pseudomonadati</taxon>
        <taxon>Pseudomonadota</taxon>
        <taxon>Alphaproteobacteria</taxon>
        <taxon>Caulobacterales</taxon>
        <taxon>Caulobacteraceae</taxon>
        <taxon>Caulobacter</taxon>
    </lineage>
</organism>
<name>A0ABY5A026_9CAUL</name>
<accession>A0ABY5A026</accession>
<sequence length="73" mass="7886">MRDPMRNLGAWGAIILAPVGAGMLFTAFGRKGQTSRQWAKEAGVDLATWCALGAIFLIGGIALLAIIRWSDRR</sequence>